<evidence type="ECO:0000259" key="1">
    <source>
        <dbReference type="Pfam" id="PF18096"/>
    </source>
</evidence>
<dbReference type="PANTHER" id="PTHR14741:SF32">
    <property type="entry name" value="TRIMETHYLGUANOSINE SYNTHASE"/>
    <property type="match status" value="1"/>
</dbReference>
<proteinExistence type="predicted"/>
<dbReference type="Gene3D" id="3.40.50.150">
    <property type="entry name" value="Vaccinia Virus protein VP39"/>
    <property type="match status" value="1"/>
</dbReference>
<dbReference type="InterPro" id="IPR041497">
    <property type="entry name" value="Thump-like"/>
</dbReference>
<evidence type="ECO:0000313" key="2">
    <source>
        <dbReference type="EMBL" id="VAX35726.1"/>
    </source>
</evidence>
<organism evidence="2">
    <name type="scientific">hydrothermal vent metagenome</name>
    <dbReference type="NCBI Taxonomy" id="652676"/>
    <lineage>
        <taxon>unclassified sequences</taxon>
        <taxon>metagenomes</taxon>
        <taxon>ecological metagenomes</taxon>
    </lineage>
</organism>
<reference evidence="2" key="1">
    <citation type="submission" date="2018-06" db="EMBL/GenBank/DDBJ databases">
        <authorList>
            <person name="Zhirakovskaya E."/>
        </authorList>
    </citation>
    <scope>NUCLEOTIDE SEQUENCE</scope>
</reference>
<name>A0A3B1CYK4_9ZZZZ</name>
<accession>A0A3B1CYK4</accession>
<protein>
    <recommendedName>
        <fullName evidence="1">THUMP-like domain-containing protein</fullName>
    </recommendedName>
</protein>
<dbReference type="InterPro" id="IPR029063">
    <property type="entry name" value="SAM-dependent_MTases_sf"/>
</dbReference>
<feature type="domain" description="THUMP-like" evidence="1">
    <location>
        <begin position="328"/>
        <end position="398"/>
    </location>
</feature>
<dbReference type="Pfam" id="PF18096">
    <property type="entry name" value="Thump_like"/>
    <property type="match status" value="1"/>
</dbReference>
<dbReference type="SUPFAM" id="SSF53335">
    <property type="entry name" value="S-adenosyl-L-methionine-dependent methyltransferases"/>
    <property type="match status" value="1"/>
</dbReference>
<gene>
    <name evidence="2" type="ORF">MNBD_PLANCTO02-2657</name>
</gene>
<sequence length="407" mass="45467">MPSLSVQEKNDDNNESALLHQLRAAPQIFTEISQLTGSDLQRQKQLRKTYADNLVRAALTLSELRQRAAKKFSQADKMWFDRKGLEQSTTEHVANYKAKRFSGTISDYCCGIGSDAIALSHKGDLLAVDLQPAACLRAEWNAKIYQTSLETITADVTAFKHRGGLVHIDPDRRPHSSGKTVRVEDALPGLDFLQTLPRFFSGGAIKLSPAGNFAGKFLGVEHELISLSGECKEATIWFGDLAGKHEWRATALSVSENNKIIEETISGDPLEAYVEVGAIKKYLYDPDPALVRSALVNQFAEENHLSRLDDAEEYLTGETLLQSQFVAPFEVLAELPNNEKEIRRWFRQSEIGQVEIKCRHIPVKIEAIRKKLPLKGNQPGVLIFARIAGRARALICRRIQRSQIASY</sequence>
<dbReference type="PANTHER" id="PTHR14741">
    <property type="entry name" value="S-ADENOSYLMETHIONINE-DEPENDENT METHYLTRANSFERASE RELATED"/>
    <property type="match status" value="1"/>
</dbReference>
<dbReference type="EMBL" id="UOGL01000007">
    <property type="protein sequence ID" value="VAX35726.1"/>
    <property type="molecule type" value="Genomic_DNA"/>
</dbReference>
<dbReference type="AlphaFoldDB" id="A0A3B1CYK4"/>